<evidence type="ECO:0000313" key="2">
    <source>
        <dbReference type="EMBL" id="TPR54065.1"/>
    </source>
</evidence>
<feature type="transmembrane region" description="Helical" evidence="1">
    <location>
        <begin position="170"/>
        <end position="190"/>
    </location>
</feature>
<keyword evidence="1" id="KW-1133">Transmembrane helix</keyword>
<feature type="transmembrane region" description="Helical" evidence="1">
    <location>
        <begin position="255"/>
        <end position="276"/>
    </location>
</feature>
<proteinExistence type="predicted"/>
<feature type="transmembrane region" description="Helical" evidence="1">
    <location>
        <begin position="386"/>
        <end position="402"/>
    </location>
</feature>
<gene>
    <name evidence="2" type="ORF">FJR74_01320</name>
</gene>
<keyword evidence="1" id="KW-0472">Membrane</keyword>
<evidence type="ECO:0000313" key="3">
    <source>
        <dbReference type="Proteomes" id="UP000316851"/>
    </source>
</evidence>
<comment type="caution">
    <text evidence="2">The sequence shown here is derived from an EMBL/GenBank/DDBJ whole genome shotgun (WGS) entry which is preliminary data.</text>
</comment>
<accession>A0ABY2Z243</accession>
<feature type="transmembrane region" description="Helical" evidence="1">
    <location>
        <begin position="21"/>
        <end position="40"/>
    </location>
</feature>
<name>A0ABY2Z243_9BACT</name>
<feature type="transmembrane region" description="Helical" evidence="1">
    <location>
        <begin position="60"/>
        <end position="84"/>
    </location>
</feature>
<feature type="transmembrane region" description="Helical" evidence="1">
    <location>
        <begin position="422"/>
        <end position="444"/>
    </location>
</feature>
<dbReference type="RefSeq" id="WP_140914753.1">
    <property type="nucleotide sequence ID" value="NZ_VHHP01000003.1"/>
</dbReference>
<feature type="transmembrane region" description="Helical" evidence="1">
    <location>
        <begin position="129"/>
        <end position="149"/>
    </location>
</feature>
<feature type="transmembrane region" description="Helical" evidence="1">
    <location>
        <begin position="296"/>
        <end position="318"/>
    </location>
</feature>
<feature type="transmembrane region" description="Helical" evidence="1">
    <location>
        <begin position="96"/>
        <end position="117"/>
    </location>
</feature>
<keyword evidence="1" id="KW-0812">Transmembrane</keyword>
<evidence type="ECO:0000256" key="1">
    <source>
        <dbReference type="SAM" id="Phobius"/>
    </source>
</evidence>
<feature type="transmembrane region" description="Helical" evidence="1">
    <location>
        <begin position="330"/>
        <end position="349"/>
    </location>
</feature>
<reference evidence="2" key="1">
    <citation type="submission" date="2019-06" db="EMBL/GenBank/DDBJ databases">
        <title>Mycoplasma neophronis type strain whole genome sequence.</title>
        <authorList>
            <person name="Spergser J."/>
        </authorList>
    </citation>
    <scope>NUCLEOTIDE SEQUENCE [LARGE SCALE GENOMIC DNA]</scope>
    <source>
        <strain evidence="2">DSM 24097</strain>
    </source>
</reference>
<protein>
    <submittedName>
        <fullName evidence="2">Uncharacterized protein</fullName>
    </submittedName>
</protein>
<dbReference type="Proteomes" id="UP000316851">
    <property type="component" value="Unassembled WGS sequence"/>
</dbReference>
<organism evidence="2 3">
    <name type="scientific">Metamycoplasma neophronis</name>
    <dbReference type="NCBI Taxonomy" id="872983"/>
    <lineage>
        <taxon>Bacteria</taxon>
        <taxon>Bacillati</taxon>
        <taxon>Mycoplasmatota</taxon>
        <taxon>Mycoplasmoidales</taxon>
        <taxon>Metamycoplasmataceae</taxon>
        <taxon>Metamycoplasma</taxon>
    </lineage>
</organism>
<keyword evidence="3" id="KW-1185">Reference proteome</keyword>
<feature type="transmembrane region" description="Helical" evidence="1">
    <location>
        <begin position="221"/>
        <end position="243"/>
    </location>
</feature>
<dbReference type="EMBL" id="VHHP01000003">
    <property type="protein sequence ID" value="TPR54065.1"/>
    <property type="molecule type" value="Genomic_DNA"/>
</dbReference>
<feature type="transmembrane region" description="Helical" evidence="1">
    <location>
        <begin position="355"/>
        <end position="374"/>
    </location>
</feature>
<sequence>MINQKKHYFKNTLSRWKIANFILMAIVVLMAIIPFGSFFGSNDFLGLRHLFDNDSLIHRARTFVVAYNYLILVVPIVLSFYFAYRLLSNPMQSKAGNVILILAYEAISIILLAILYTNKISLDSASDNILLKTFGFVILMLLNTLLWIIKYSQFKKTNPTYAKQYRFIGISLIFLWMLIIVGLVVLKQLLASAASIDDIFANNLYFNELKNLFSAGNKLGMAYTVLLVATATLMFLFYIMALFGGYAASVYRKEVLKNAFIFSFINLVFLLIWSFSAISKINLYDGEFVKNKVNHYIYIVVAIVYLLLIVGYGLINLNKKYKNLAANVKAFVYLAIMLVMFMIAIVVKIVNQQTFVDHIMMINITTAIIILVIVNKFLNRAYKANTFTMAVVLIMLSFAIGLNTTNDLLVYNGNAAINSIPLYIHIYDLFIIFASIAILLNIICQSLRWIYSAYIVYKNSNKGVIYENKTK</sequence>
<dbReference type="NCBIfam" id="NF045937">
    <property type="entry name" value="MSC_0624_12TM"/>
    <property type="match status" value="1"/>
</dbReference>